<protein>
    <recommendedName>
        <fullName evidence="3">Reverse transcriptase domain-containing protein</fullName>
    </recommendedName>
</protein>
<name>A0A0L8G3A6_OCTBM</name>
<evidence type="ECO:0008006" key="3">
    <source>
        <dbReference type="Google" id="ProtNLM"/>
    </source>
</evidence>
<reference evidence="2" key="1">
    <citation type="submission" date="2015-07" db="EMBL/GenBank/DDBJ databases">
        <title>MeaNS - Measles Nucleotide Surveillance Program.</title>
        <authorList>
            <person name="Tran T."/>
            <person name="Druce J."/>
        </authorList>
    </citation>
    <scope>NUCLEOTIDE SEQUENCE</scope>
    <source>
        <strain evidence="2">UCB-OBI-ISO-001</strain>
        <tissue evidence="2">Gonad</tissue>
    </source>
</reference>
<sequence>MVNELLATKRSTYEKLLNPNIKGKEKLEKVYRAQKAELQKELRRLKDTGWSNLSEEIQASYERKYIKNVYGVLRQAVGPQSSTYVPLKSKDGNEVIKDPPGIMSRWREHFVELFHNPSLVNMDVINNIPQRVIMQHMDDAPSIEEVKLSIRKLRSNKAPGLDGIPAEILKASRDHISSEIHSLLCQV</sequence>
<organism evidence="2">
    <name type="scientific">Octopus bimaculoides</name>
    <name type="common">California two-spotted octopus</name>
    <dbReference type="NCBI Taxonomy" id="37653"/>
    <lineage>
        <taxon>Eukaryota</taxon>
        <taxon>Metazoa</taxon>
        <taxon>Spiralia</taxon>
        <taxon>Lophotrochozoa</taxon>
        <taxon>Mollusca</taxon>
        <taxon>Cephalopoda</taxon>
        <taxon>Coleoidea</taxon>
        <taxon>Octopodiformes</taxon>
        <taxon>Octopoda</taxon>
        <taxon>Incirrata</taxon>
        <taxon>Octopodidae</taxon>
        <taxon>Octopus</taxon>
    </lineage>
</organism>
<evidence type="ECO:0000256" key="1">
    <source>
        <dbReference type="SAM" id="Coils"/>
    </source>
</evidence>
<evidence type="ECO:0000313" key="2">
    <source>
        <dbReference type="EMBL" id="KOF71506.1"/>
    </source>
</evidence>
<feature type="coiled-coil region" evidence="1">
    <location>
        <begin position="21"/>
        <end position="48"/>
    </location>
</feature>
<keyword evidence="1" id="KW-0175">Coiled coil</keyword>
<accession>A0A0L8G3A6</accession>
<gene>
    <name evidence="2" type="ORF">OCBIM_22001001mg</name>
</gene>
<proteinExistence type="predicted"/>
<dbReference type="AlphaFoldDB" id="A0A0L8G3A6"/>
<dbReference type="EMBL" id="KQ424146">
    <property type="protein sequence ID" value="KOF71506.1"/>
    <property type="molecule type" value="Genomic_DNA"/>
</dbReference>
<dbReference type="OrthoDB" id="6144240at2759"/>